<sequence>MVSFHLSLCYVMLCYDQDAVKIQLDECCQGLSRLIQDQLFLTSMVHALEEEKSFTIKDKCAVASLLTVALHSNLSYLTEVMEVLLKDLMQKSSNAQPKLLLRRTESIVEKLLTNWMSICLYGFLRETVGQHLFLMVSALTQQIAKGPVDCVTEKALYTLNEDWLLWQAQDFSSLKLKVLFAVGTDGEVSEPLEVIVLDCDTVEQVKEKILSSFKAKFGFPYNIPLRDVCIEYEKNGLFLPLEEVDASSVVIGEVTMLNTLKHYKANDGGTIKVLSKKTHPPLSPQGSVKDDENFSGKYFHLIDPDVDEDQTKNPERKKLKLKEVHLTKLLSTKARETSYSATVCLHKQPLIQN</sequence>
<dbReference type="FunFam" id="3.10.20.90:FF:000429">
    <property type="entry name" value="Plexin C1"/>
    <property type="match status" value="1"/>
</dbReference>
<dbReference type="PANTHER" id="PTHR22625:SF4">
    <property type="entry name" value="PLEXIN-C1"/>
    <property type="match status" value="1"/>
</dbReference>
<feature type="domain" description="Plexin cytoplasmic RasGAP" evidence="1">
    <location>
        <begin position="19"/>
        <end position="334"/>
    </location>
</feature>
<dbReference type="InterPro" id="IPR008936">
    <property type="entry name" value="Rho_GTPase_activation_prot"/>
</dbReference>
<protein>
    <submittedName>
        <fullName evidence="3">Uncharacterized protein</fullName>
    </submittedName>
</protein>
<dbReference type="Proteomes" id="UP000264840">
    <property type="component" value="Unplaced"/>
</dbReference>
<dbReference type="GO" id="GO:0007162">
    <property type="term" value="P:negative regulation of cell adhesion"/>
    <property type="evidence" value="ECO:0007669"/>
    <property type="project" value="TreeGrafter"/>
</dbReference>
<dbReference type="SUPFAM" id="SSF48350">
    <property type="entry name" value="GTPase activation domain, GAP"/>
    <property type="match status" value="1"/>
</dbReference>
<dbReference type="InterPro" id="IPR031148">
    <property type="entry name" value="Plexin"/>
</dbReference>
<evidence type="ECO:0000313" key="4">
    <source>
        <dbReference type="Proteomes" id="UP000264840"/>
    </source>
</evidence>
<evidence type="ECO:0000259" key="2">
    <source>
        <dbReference type="Pfam" id="PF20170"/>
    </source>
</evidence>
<name>A0A3Q2WIT7_HAPBU</name>
<dbReference type="GO" id="GO:0017154">
    <property type="term" value="F:semaphorin receptor activity"/>
    <property type="evidence" value="ECO:0007669"/>
    <property type="project" value="InterPro"/>
</dbReference>
<evidence type="ECO:0000259" key="1">
    <source>
        <dbReference type="Pfam" id="PF08337"/>
    </source>
</evidence>
<dbReference type="GeneTree" id="ENSGT01150000286928"/>
<organism evidence="3 4">
    <name type="scientific">Haplochromis burtoni</name>
    <name type="common">Burton's mouthbrooder</name>
    <name type="synonym">Chromis burtoni</name>
    <dbReference type="NCBI Taxonomy" id="8153"/>
    <lineage>
        <taxon>Eukaryota</taxon>
        <taxon>Metazoa</taxon>
        <taxon>Chordata</taxon>
        <taxon>Craniata</taxon>
        <taxon>Vertebrata</taxon>
        <taxon>Euteleostomi</taxon>
        <taxon>Actinopterygii</taxon>
        <taxon>Neopterygii</taxon>
        <taxon>Teleostei</taxon>
        <taxon>Neoteleostei</taxon>
        <taxon>Acanthomorphata</taxon>
        <taxon>Ovalentaria</taxon>
        <taxon>Cichlomorphae</taxon>
        <taxon>Cichliformes</taxon>
        <taxon>Cichlidae</taxon>
        <taxon>African cichlids</taxon>
        <taxon>Pseudocrenilabrinae</taxon>
        <taxon>Haplochromini</taxon>
        <taxon>Haplochromis</taxon>
    </lineage>
</organism>
<dbReference type="Pfam" id="PF08337">
    <property type="entry name" value="Plexin_cytopl"/>
    <property type="match status" value="1"/>
</dbReference>
<dbReference type="PANTHER" id="PTHR22625">
    <property type="entry name" value="PLEXIN"/>
    <property type="match status" value="1"/>
</dbReference>
<dbReference type="Ensembl" id="ENSHBUT00000005752.1">
    <property type="protein sequence ID" value="ENSHBUP00000025526.1"/>
    <property type="gene ID" value="ENSHBUG00000007559.1"/>
</dbReference>
<keyword evidence="4" id="KW-1185">Reference proteome</keyword>
<dbReference type="InterPro" id="IPR013548">
    <property type="entry name" value="Plexin_cytoplasmic_RasGAP_dom"/>
</dbReference>
<dbReference type="Gene3D" id="1.10.506.10">
    <property type="entry name" value="GTPase Activation - p120gap, domain 1"/>
    <property type="match status" value="1"/>
</dbReference>
<reference evidence="3" key="1">
    <citation type="submission" date="2025-08" db="UniProtKB">
        <authorList>
            <consortium name="Ensembl"/>
        </authorList>
    </citation>
    <scope>IDENTIFICATION</scope>
</reference>
<dbReference type="GO" id="GO:0005886">
    <property type="term" value="C:plasma membrane"/>
    <property type="evidence" value="ECO:0007669"/>
    <property type="project" value="TreeGrafter"/>
</dbReference>
<dbReference type="GO" id="GO:0008360">
    <property type="term" value="P:regulation of cell shape"/>
    <property type="evidence" value="ECO:0007669"/>
    <property type="project" value="TreeGrafter"/>
</dbReference>
<evidence type="ECO:0000313" key="3">
    <source>
        <dbReference type="Ensembl" id="ENSHBUP00000025526.1"/>
    </source>
</evidence>
<reference evidence="3" key="2">
    <citation type="submission" date="2025-09" db="UniProtKB">
        <authorList>
            <consortium name="Ensembl"/>
        </authorList>
    </citation>
    <scope>IDENTIFICATION</scope>
</reference>
<dbReference type="GO" id="GO:0050772">
    <property type="term" value="P:positive regulation of axonogenesis"/>
    <property type="evidence" value="ECO:0007669"/>
    <property type="project" value="TreeGrafter"/>
</dbReference>
<dbReference type="GO" id="GO:0030334">
    <property type="term" value="P:regulation of cell migration"/>
    <property type="evidence" value="ECO:0007669"/>
    <property type="project" value="TreeGrafter"/>
</dbReference>
<dbReference type="AlphaFoldDB" id="A0A3Q2WIT7"/>
<dbReference type="Pfam" id="PF20170">
    <property type="entry name" value="Plexin_RBD"/>
    <property type="match status" value="1"/>
</dbReference>
<dbReference type="STRING" id="8153.ENSHBUP00000025526"/>
<accession>A0A3Q2WIT7</accession>
<dbReference type="InterPro" id="IPR046800">
    <property type="entry name" value="Plexin_RBD"/>
</dbReference>
<proteinExistence type="predicted"/>
<dbReference type="Gene3D" id="3.10.20.90">
    <property type="entry name" value="Phosphatidylinositol 3-kinase Catalytic Subunit, Chain A, domain 1"/>
    <property type="match status" value="1"/>
</dbReference>
<dbReference type="GO" id="GO:0002116">
    <property type="term" value="C:semaphorin receptor complex"/>
    <property type="evidence" value="ECO:0007669"/>
    <property type="project" value="TreeGrafter"/>
</dbReference>
<feature type="domain" description="Plexin cytoplasmic RhoGTPase-binding" evidence="2">
    <location>
        <begin position="159"/>
        <end position="272"/>
    </location>
</feature>